<dbReference type="Proteomes" id="UP000766336">
    <property type="component" value="Unassembled WGS sequence"/>
</dbReference>
<dbReference type="SMART" id="SM00052">
    <property type="entry name" value="EAL"/>
    <property type="match status" value="1"/>
</dbReference>
<dbReference type="SUPFAM" id="SSF55073">
    <property type="entry name" value="Nucleotide cyclase"/>
    <property type="match status" value="1"/>
</dbReference>
<reference evidence="3 4" key="1">
    <citation type="submission" date="2021-05" db="EMBL/GenBank/DDBJ databases">
        <title>Roseococcus sp. XZZS9, whole genome shotgun sequencing project.</title>
        <authorList>
            <person name="Zhao G."/>
            <person name="Shen L."/>
        </authorList>
    </citation>
    <scope>NUCLEOTIDE SEQUENCE [LARGE SCALE GENOMIC DNA]</scope>
    <source>
        <strain evidence="3 4">XZZS9</strain>
    </source>
</reference>
<dbReference type="PANTHER" id="PTHR44757">
    <property type="entry name" value="DIGUANYLATE CYCLASE DGCP"/>
    <property type="match status" value="1"/>
</dbReference>
<protein>
    <submittedName>
        <fullName evidence="3">EAL domain-containing protein</fullName>
    </submittedName>
</protein>
<dbReference type="InterPro" id="IPR035965">
    <property type="entry name" value="PAS-like_dom_sf"/>
</dbReference>
<dbReference type="SUPFAM" id="SSF141868">
    <property type="entry name" value="EAL domain-like"/>
    <property type="match status" value="1"/>
</dbReference>
<name>A0ABS5QI83_9PROT</name>
<dbReference type="PROSITE" id="PS50883">
    <property type="entry name" value="EAL"/>
    <property type="match status" value="1"/>
</dbReference>
<dbReference type="CDD" id="cd01948">
    <property type="entry name" value="EAL"/>
    <property type="match status" value="1"/>
</dbReference>
<proteinExistence type="predicted"/>
<dbReference type="Gene3D" id="3.30.450.20">
    <property type="entry name" value="PAS domain"/>
    <property type="match status" value="2"/>
</dbReference>
<dbReference type="InterPro" id="IPR043128">
    <property type="entry name" value="Rev_trsase/Diguanyl_cyclase"/>
</dbReference>
<gene>
    <name evidence="3" type="ORF">KHU32_20585</name>
</gene>
<evidence type="ECO:0000313" key="4">
    <source>
        <dbReference type="Proteomes" id="UP000766336"/>
    </source>
</evidence>
<dbReference type="Pfam" id="PF12860">
    <property type="entry name" value="PAS_7"/>
    <property type="match status" value="1"/>
</dbReference>
<keyword evidence="4" id="KW-1185">Reference proteome</keyword>
<evidence type="ECO:0000259" key="2">
    <source>
        <dbReference type="PROSITE" id="PS50887"/>
    </source>
</evidence>
<evidence type="ECO:0000313" key="3">
    <source>
        <dbReference type="EMBL" id="MBS7813351.1"/>
    </source>
</evidence>
<dbReference type="EMBL" id="JAHCDA010000004">
    <property type="protein sequence ID" value="MBS7813351.1"/>
    <property type="molecule type" value="Genomic_DNA"/>
</dbReference>
<dbReference type="Gene3D" id="3.30.70.270">
    <property type="match status" value="1"/>
</dbReference>
<dbReference type="PANTHER" id="PTHR44757:SF2">
    <property type="entry name" value="BIOFILM ARCHITECTURE MAINTENANCE PROTEIN MBAA"/>
    <property type="match status" value="1"/>
</dbReference>
<sequence length="717" mass="77865">MDDALEDAWARNNAPWRTAARSTPIEADPLADALAMAGIGTWCIDARTGRVTWSQLTQQIHEAADAAPRSLEEALDFFPGSARDDMAAAIALGIAEGQPWDWEVPFVSARGRSLWVRISGRAVQREGVVTQLTGTFEDVTAQRELDAAMGLEAARRTAAETLLSEVLDALPNAVVAYDREERAILFNRAYGRIFDRTAPSIGVGASLEEVLRAGLAHGQYPDAGDSVAAREEWLHDQIAAHRMPGPSRLVRLPDGRWLQQRTRRFANGSFISIGTDVTRVKTMAESVLRRASEDPLTGLGNRALLQRRLSGLVARRRAEDRATACLVFFDIDHFSTINDTRGHDCGDALLRDLADRLRGFLRDGDTAARLSSDEFGLLLPGISTATEAAAFVRRLRQELERPYQIGQARLTPSFSIGLALYPTDATDGDGLFRCADTALHHAKRSGSGGVAFFEPAITAMLARRSHLATALREALDADRIEVALQPQVRLSDGVHVGFEALARWTDGTTPIPPSEFIPVAEETGMIVPLGARITGLALSAITRLRARGLNPGRVSVNVAASQLLSPGFFDFVRHQLQTHGIEPSCLEVEVTETVLLDRASDRIAHVLAELEGLGVSIALDDFGTGYASLSHLTRLPVHRLKIDRHFVRDIATGSVPNPIARTVIGLAHGLGMQTVAEGVETEAQRDYLAAHGCDLIQGYLISRPLTPDEAGDYLARL</sequence>
<dbReference type="InterPro" id="IPR029787">
    <property type="entry name" value="Nucleotide_cyclase"/>
</dbReference>
<dbReference type="CDD" id="cd01949">
    <property type="entry name" value="GGDEF"/>
    <property type="match status" value="1"/>
</dbReference>
<evidence type="ECO:0000259" key="1">
    <source>
        <dbReference type="PROSITE" id="PS50883"/>
    </source>
</evidence>
<dbReference type="InterPro" id="IPR001633">
    <property type="entry name" value="EAL_dom"/>
</dbReference>
<dbReference type="RefSeq" id="WP_213672038.1">
    <property type="nucleotide sequence ID" value="NZ_JAHCDA010000004.1"/>
</dbReference>
<feature type="domain" description="GGDEF" evidence="2">
    <location>
        <begin position="322"/>
        <end position="455"/>
    </location>
</feature>
<dbReference type="InterPro" id="IPR000160">
    <property type="entry name" value="GGDEF_dom"/>
</dbReference>
<feature type="domain" description="EAL" evidence="1">
    <location>
        <begin position="464"/>
        <end position="717"/>
    </location>
</feature>
<dbReference type="Pfam" id="PF00563">
    <property type="entry name" value="EAL"/>
    <property type="match status" value="1"/>
</dbReference>
<dbReference type="InterPro" id="IPR052155">
    <property type="entry name" value="Biofilm_reg_signaling"/>
</dbReference>
<organism evidence="3 4">
    <name type="scientific">Roseococcus pinisoli</name>
    <dbReference type="NCBI Taxonomy" id="2835040"/>
    <lineage>
        <taxon>Bacteria</taxon>
        <taxon>Pseudomonadati</taxon>
        <taxon>Pseudomonadota</taxon>
        <taxon>Alphaproteobacteria</taxon>
        <taxon>Acetobacterales</taxon>
        <taxon>Roseomonadaceae</taxon>
        <taxon>Roseococcus</taxon>
    </lineage>
</organism>
<dbReference type="InterPro" id="IPR035919">
    <property type="entry name" value="EAL_sf"/>
</dbReference>
<dbReference type="SMART" id="SM00267">
    <property type="entry name" value="GGDEF"/>
    <property type="match status" value="1"/>
</dbReference>
<dbReference type="NCBIfam" id="TIGR00254">
    <property type="entry name" value="GGDEF"/>
    <property type="match status" value="1"/>
</dbReference>
<dbReference type="Gene3D" id="3.20.20.450">
    <property type="entry name" value="EAL domain"/>
    <property type="match status" value="1"/>
</dbReference>
<accession>A0ABS5QI83</accession>
<dbReference type="SUPFAM" id="SSF55785">
    <property type="entry name" value="PYP-like sensor domain (PAS domain)"/>
    <property type="match status" value="2"/>
</dbReference>
<dbReference type="PROSITE" id="PS50887">
    <property type="entry name" value="GGDEF"/>
    <property type="match status" value="1"/>
</dbReference>
<comment type="caution">
    <text evidence="3">The sequence shown here is derived from an EMBL/GenBank/DDBJ whole genome shotgun (WGS) entry which is preliminary data.</text>
</comment>
<dbReference type="Pfam" id="PF00990">
    <property type="entry name" value="GGDEF"/>
    <property type="match status" value="1"/>
</dbReference>